<proteinExistence type="predicted"/>
<comment type="caution">
    <text evidence="1">The sequence shown here is derived from an EMBL/GenBank/DDBJ whole genome shotgun (WGS) entry which is preliminary data.</text>
</comment>
<dbReference type="Proteomes" id="UP000277212">
    <property type="component" value="Unassembled WGS sequence"/>
</dbReference>
<gene>
    <name evidence="1" type="ORF">CDV36_015294</name>
</gene>
<organism evidence="1 2">
    <name type="scientific">Fusarium kuroshium</name>
    <dbReference type="NCBI Taxonomy" id="2010991"/>
    <lineage>
        <taxon>Eukaryota</taxon>
        <taxon>Fungi</taxon>
        <taxon>Dikarya</taxon>
        <taxon>Ascomycota</taxon>
        <taxon>Pezizomycotina</taxon>
        <taxon>Sordariomycetes</taxon>
        <taxon>Hypocreomycetidae</taxon>
        <taxon>Hypocreales</taxon>
        <taxon>Nectriaceae</taxon>
        <taxon>Fusarium</taxon>
        <taxon>Fusarium solani species complex</taxon>
    </lineage>
</organism>
<dbReference type="AlphaFoldDB" id="A0A3M2RBL9"/>
<name>A0A3M2RBL9_9HYPO</name>
<sequence>MPSHRSAASKGREPFGWREGSVVVRISVCIRKWPIAPGGVNQMAVPTGDNLEGSCGSLAEGQAGSISKIPWLIASPGRSTLDRCAGSSGKG</sequence>
<keyword evidence="2" id="KW-1185">Reference proteome</keyword>
<dbReference type="EMBL" id="NKUJ01000558">
    <property type="protein sequence ID" value="RMJ02435.1"/>
    <property type="molecule type" value="Genomic_DNA"/>
</dbReference>
<protein>
    <submittedName>
        <fullName evidence="1">Uncharacterized protein</fullName>
    </submittedName>
</protein>
<evidence type="ECO:0000313" key="1">
    <source>
        <dbReference type="EMBL" id="RMJ02435.1"/>
    </source>
</evidence>
<evidence type="ECO:0000313" key="2">
    <source>
        <dbReference type="Proteomes" id="UP000277212"/>
    </source>
</evidence>
<reference evidence="1 2" key="1">
    <citation type="submission" date="2017-06" db="EMBL/GenBank/DDBJ databases">
        <title>Comparative genomic analysis of Ambrosia Fusariam Clade fungi.</title>
        <authorList>
            <person name="Stajich J.E."/>
            <person name="Carrillo J."/>
            <person name="Kijimoto T."/>
            <person name="Eskalen A."/>
            <person name="O'Donnell K."/>
            <person name="Kasson M."/>
        </authorList>
    </citation>
    <scope>NUCLEOTIDE SEQUENCE [LARGE SCALE GENOMIC DNA]</scope>
    <source>
        <strain evidence="1">UCR3666</strain>
    </source>
</reference>
<accession>A0A3M2RBL9</accession>